<evidence type="ECO:0000256" key="9">
    <source>
        <dbReference type="ARBA" id="ARBA00023136"/>
    </source>
</evidence>
<keyword evidence="14" id="KW-1185">Reference proteome</keyword>
<comment type="caution">
    <text evidence="13">The sequence shown here is derived from an EMBL/GenBank/DDBJ whole genome shotgun (WGS) entry which is preliminary data.</text>
</comment>
<dbReference type="GO" id="GO:0006281">
    <property type="term" value="P:DNA repair"/>
    <property type="evidence" value="ECO:0007669"/>
    <property type="project" value="UniProtKB-KW"/>
</dbReference>
<dbReference type="GO" id="GO:0000723">
    <property type="term" value="P:telomere maintenance"/>
    <property type="evidence" value="ECO:0007669"/>
    <property type="project" value="InterPro"/>
</dbReference>
<dbReference type="AlphaFoldDB" id="A0A4Y2RFY5"/>
<feature type="domain" description="DNA helicase Pif1-like DEAD-box helicase" evidence="12">
    <location>
        <begin position="1"/>
        <end position="66"/>
    </location>
</feature>
<dbReference type="EMBL" id="BGPR01016838">
    <property type="protein sequence ID" value="GBN74300.1"/>
    <property type="molecule type" value="Genomic_DNA"/>
</dbReference>
<keyword evidence="11" id="KW-0234">DNA repair</keyword>
<dbReference type="Gene3D" id="1.20.1730.10">
    <property type="entry name" value="Sodium/glucose cotransporter"/>
    <property type="match status" value="1"/>
</dbReference>
<dbReference type="InterPro" id="IPR051163">
    <property type="entry name" value="Sodium:Solute_Symporter_SSF"/>
</dbReference>
<sequence length="134" mass="14703">MMHKHRLEAVNRRTLQGLRGNKDLMGGLIIVLAGDFRQTLLVIPKGTMADEINACLKSSYLWKQLMPYVILKIFGNIPGLTGLCIAGIFSASLGTLSSAVNALANVTVEDFIKPFCFCKKVNDTWMAFIAKLLG</sequence>
<evidence type="ECO:0000256" key="5">
    <source>
        <dbReference type="ARBA" id="ARBA00022692"/>
    </source>
</evidence>
<evidence type="ECO:0000313" key="13">
    <source>
        <dbReference type="EMBL" id="GBN74300.1"/>
    </source>
</evidence>
<keyword evidence="11" id="KW-0067">ATP-binding</keyword>
<dbReference type="GO" id="GO:0005886">
    <property type="term" value="C:plasma membrane"/>
    <property type="evidence" value="ECO:0007669"/>
    <property type="project" value="UniProtKB-SubCell"/>
</dbReference>
<organism evidence="13 14">
    <name type="scientific">Araneus ventricosus</name>
    <name type="common">Orbweaver spider</name>
    <name type="synonym">Epeira ventricosa</name>
    <dbReference type="NCBI Taxonomy" id="182803"/>
    <lineage>
        <taxon>Eukaryota</taxon>
        <taxon>Metazoa</taxon>
        <taxon>Ecdysozoa</taxon>
        <taxon>Arthropoda</taxon>
        <taxon>Chelicerata</taxon>
        <taxon>Arachnida</taxon>
        <taxon>Araneae</taxon>
        <taxon>Araneomorphae</taxon>
        <taxon>Entelegynae</taxon>
        <taxon>Araneoidea</taxon>
        <taxon>Araneidae</taxon>
        <taxon>Araneus</taxon>
    </lineage>
</organism>
<dbReference type="PANTHER" id="PTHR42985">
    <property type="entry name" value="SODIUM-COUPLED MONOCARBOXYLATE TRANSPORTER"/>
    <property type="match status" value="1"/>
</dbReference>
<dbReference type="GO" id="GO:0016887">
    <property type="term" value="F:ATP hydrolysis activity"/>
    <property type="evidence" value="ECO:0007669"/>
    <property type="project" value="RHEA"/>
</dbReference>
<evidence type="ECO:0000256" key="3">
    <source>
        <dbReference type="ARBA" id="ARBA00022448"/>
    </source>
</evidence>
<proteinExistence type="inferred from homology"/>
<comment type="similarity">
    <text evidence="11">Belongs to the helicase family.</text>
</comment>
<evidence type="ECO:0000256" key="8">
    <source>
        <dbReference type="ARBA" id="ARBA00023065"/>
    </source>
</evidence>
<keyword evidence="11" id="KW-0347">Helicase</keyword>
<comment type="cofactor">
    <cofactor evidence="11">
        <name>Mg(2+)</name>
        <dbReference type="ChEBI" id="CHEBI:18420"/>
    </cofactor>
</comment>
<evidence type="ECO:0000256" key="4">
    <source>
        <dbReference type="ARBA" id="ARBA00022475"/>
    </source>
</evidence>
<dbReference type="GO" id="GO:0006814">
    <property type="term" value="P:sodium ion transport"/>
    <property type="evidence" value="ECO:0007669"/>
    <property type="project" value="UniProtKB-KW"/>
</dbReference>
<evidence type="ECO:0000256" key="2">
    <source>
        <dbReference type="ARBA" id="ARBA00006434"/>
    </source>
</evidence>
<name>A0A4Y2RFY5_ARAVE</name>
<keyword evidence="11" id="KW-0378">Hydrolase</keyword>
<dbReference type="EC" id="5.6.2.3" evidence="11"/>
<keyword evidence="8" id="KW-0406">Ion transport</keyword>
<evidence type="ECO:0000313" key="14">
    <source>
        <dbReference type="Proteomes" id="UP000499080"/>
    </source>
</evidence>
<dbReference type="Proteomes" id="UP000499080">
    <property type="component" value="Unassembled WGS sequence"/>
</dbReference>
<dbReference type="Pfam" id="PF05970">
    <property type="entry name" value="PIF1"/>
    <property type="match status" value="1"/>
</dbReference>
<evidence type="ECO:0000259" key="12">
    <source>
        <dbReference type="Pfam" id="PF05970"/>
    </source>
</evidence>
<dbReference type="OrthoDB" id="6410270at2759"/>
<evidence type="ECO:0000256" key="11">
    <source>
        <dbReference type="RuleBase" id="RU363044"/>
    </source>
</evidence>
<keyword evidence="4" id="KW-1003">Cell membrane</keyword>
<evidence type="ECO:0000256" key="1">
    <source>
        <dbReference type="ARBA" id="ARBA00004651"/>
    </source>
</evidence>
<keyword evidence="10" id="KW-0739">Sodium transport</keyword>
<keyword evidence="7" id="KW-0915">Sodium</keyword>
<dbReference type="GO" id="GO:0015293">
    <property type="term" value="F:symporter activity"/>
    <property type="evidence" value="ECO:0007669"/>
    <property type="project" value="TreeGrafter"/>
</dbReference>
<dbReference type="GO" id="GO:0005524">
    <property type="term" value="F:ATP binding"/>
    <property type="evidence" value="ECO:0007669"/>
    <property type="project" value="UniProtKB-KW"/>
</dbReference>
<comment type="subcellular location">
    <subcellularLocation>
        <location evidence="1">Cell membrane</location>
        <topology evidence="1">Multi-pass membrane protein</topology>
    </subcellularLocation>
</comment>
<dbReference type="GO" id="GO:0043139">
    <property type="term" value="F:5'-3' DNA helicase activity"/>
    <property type="evidence" value="ECO:0007669"/>
    <property type="project" value="UniProtKB-EC"/>
</dbReference>
<keyword evidence="11" id="KW-0233">DNA recombination</keyword>
<protein>
    <recommendedName>
        <fullName evidence="11">ATP-dependent DNA helicase</fullName>
        <ecNumber evidence="11">5.6.2.3</ecNumber>
    </recommendedName>
</protein>
<evidence type="ECO:0000256" key="7">
    <source>
        <dbReference type="ARBA" id="ARBA00023053"/>
    </source>
</evidence>
<gene>
    <name evidence="13" type="ORF">AVEN_18821_1</name>
</gene>
<dbReference type="PANTHER" id="PTHR42985:SF40">
    <property type="entry name" value="LD47995P-RELATED"/>
    <property type="match status" value="1"/>
</dbReference>
<keyword evidence="11" id="KW-0227">DNA damage</keyword>
<keyword evidence="6" id="KW-1133">Transmembrane helix</keyword>
<evidence type="ECO:0000256" key="6">
    <source>
        <dbReference type="ARBA" id="ARBA00022989"/>
    </source>
</evidence>
<dbReference type="InterPro" id="IPR038377">
    <property type="entry name" value="Na/Glc_symporter_sf"/>
</dbReference>
<keyword evidence="11" id="KW-0547">Nucleotide-binding</keyword>
<dbReference type="InterPro" id="IPR001734">
    <property type="entry name" value="Na/solute_symporter"/>
</dbReference>
<dbReference type="InterPro" id="IPR010285">
    <property type="entry name" value="DNA_helicase_pif1-like_DEAD"/>
</dbReference>
<keyword evidence="9" id="KW-0472">Membrane</keyword>
<dbReference type="GO" id="GO:0006310">
    <property type="term" value="P:DNA recombination"/>
    <property type="evidence" value="ECO:0007669"/>
    <property type="project" value="UniProtKB-KW"/>
</dbReference>
<evidence type="ECO:0000256" key="10">
    <source>
        <dbReference type="ARBA" id="ARBA00023201"/>
    </source>
</evidence>
<dbReference type="PROSITE" id="PS50283">
    <property type="entry name" value="NA_SOLUT_SYMP_3"/>
    <property type="match status" value="1"/>
</dbReference>
<reference evidence="13 14" key="1">
    <citation type="journal article" date="2019" name="Sci. Rep.">
        <title>Orb-weaving spider Araneus ventricosus genome elucidates the spidroin gene catalogue.</title>
        <authorList>
            <person name="Kono N."/>
            <person name="Nakamura H."/>
            <person name="Ohtoshi R."/>
            <person name="Moran D.A.P."/>
            <person name="Shinohara A."/>
            <person name="Yoshida Y."/>
            <person name="Fujiwara M."/>
            <person name="Mori M."/>
            <person name="Tomita M."/>
            <person name="Arakawa K."/>
        </authorList>
    </citation>
    <scope>NUCLEOTIDE SEQUENCE [LARGE SCALE GENOMIC DNA]</scope>
</reference>
<keyword evidence="3" id="KW-0813">Transport</keyword>
<comment type="catalytic activity">
    <reaction evidence="11">
        <text>ATP + H2O = ADP + phosphate + H(+)</text>
        <dbReference type="Rhea" id="RHEA:13065"/>
        <dbReference type="ChEBI" id="CHEBI:15377"/>
        <dbReference type="ChEBI" id="CHEBI:15378"/>
        <dbReference type="ChEBI" id="CHEBI:30616"/>
        <dbReference type="ChEBI" id="CHEBI:43474"/>
        <dbReference type="ChEBI" id="CHEBI:456216"/>
        <dbReference type="EC" id="5.6.2.3"/>
    </reaction>
</comment>
<accession>A0A4Y2RFY5</accession>
<keyword evidence="5" id="KW-0812">Transmembrane</keyword>
<comment type="similarity">
    <text evidence="2">Belongs to the sodium:solute symporter (SSF) (TC 2.A.21) family.</text>
</comment>